<dbReference type="FunCoup" id="D8Q4K0">
    <property type="interactions" value="143"/>
</dbReference>
<evidence type="ECO:0000313" key="3">
    <source>
        <dbReference type="Proteomes" id="UP000007431"/>
    </source>
</evidence>
<feature type="transmembrane region" description="Helical" evidence="1">
    <location>
        <begin position="87"/>
        <end position="108"/>
    </location>
</feature>
<accession>D8Q4K0</accession>
<dbReference type="EMBL" id="GL377306">
    <property type="protein sequence ID" value="EFI97245.1"/>
    <property type="molecule type" value="Genomic_DNA"/>
</dbReference>
<evidence type="ECO:0008006" key="4">
    <source>
        <dbReference type="Google" id="ProtNLM"/>
    </source>
</evidence>
<dbReference type="PANTHER" id="PTHR32251">
    <property type="entry name" value="3-OXO-5-ALPHA-STEROID 4-DEHYDROGENASE"/>
    <property type="match status" value="1"/>
</dbReference>
<feature type="transmembrane region" description="Helical" evidence="1">
    <location>
        <begin position="139"/>
        <end position="162"/>
    </location>
</feature>
<dbReference type="AlphaFoldDB" id="D8Q4K0"/>
<feature type="transmembrane region" description="Helical" evidence="1">
    <location>
        <begin position="20"/>
        <end position="39"/>
    </location>
</feature>
<feature type="transmembrane region" description="Helical" evidence="1">
    <location>
        <begin position="48"/>
        <end position="67"/>
    </location>
</feature>
<keyword evidence="3" id="KW-1185">Reference proteome</keyword>
<dbReference type="InterPro" id="IPR010721">
    <property type="entry name" value="UstE-like"/>
</dbReference>
<dbReference type="OrthoDB" id="201504at2759"/>
<proteinExistence type="predicted"/>
<dbReference type="OMA" id="WRKGGYQ"/>
<dbReference type="KEGG" id="scm:SCHCO_02626532"/>
<name>D8Q4K0_SCHCM</name>
<evidence type="ECO:0000256" key="1">
    <source>
        <dbReference type="SAM" id="Phobius"/>
    </source>
</evidence>
<gene>
    <name evidence="2" type="ORF">SCHCODRAFT_67937</name>
</gene>
<dbReference type="eggNOG" id="KOG4650">
    <property type="taxonomic scope" value="Eukaryota"/>
</dbReference>
<keyword evidence="1" id="KW-1133">Transmembrane helix</keyword>
<dbReference type="PANTHER" id="PTHR32251:SF23">
    <property type="entry name" value="3-OXO-5-ALPHA-STEROID 4-DEHYDROGENASE (DUF1295)"/>
    <property type="match status" value="1"/>
</dbReference>
<keyword evidence="1" id="KW-0812">Transmembrane</keyword>
<dbReference type="RefSeq" id="XP_003032148.1">
    <property type="nucleotide sequence ID" value="XM_003032102.1"/>
</dbReference>
<dbReference type="Gene3D" id="1.20.120.1630">
    <property type="match status" value="1"/>
</dbReference>
<dbReference type="VEuPathDB" id="FungiDB:SCHCODRAFT_02626532"/>
<protein>
    <recommendedName>
        <fullName evidence="4">DUF1295-domain-containing protein</fullName>
    </recommendedName>
</protein>
<keyword evidence="1" id="KW-0472">Membrane</keyword>
<reference evidence="2 3" key="1">
    <citation type="journal article" date="2010" name="Nat. Biotechnol.">
        <title>Genome sequence of the model mushroom Schizophyllum commune.</title>
        <authorList>
            <person name="Ohm R.A."/>
            <person name="de Jong J.F."/>
            <person name="Lugones L.G."/>
            <person name="Aerts A."/>
            <person name="Kothe E."/>
            <person name="Stajich J.E."/>
            <person name="de Vries R.P."/>
            <person name="Record E."/>
            <person name="Levasseur A."/>
            <person name="Baker S.E."/>
            <person name="Bartholomew K.A."/>
            <person name="Coutinho P.M."/>
            <person name="Erdmann S."/>
            <person name="Fowler T.J."/>
            <person name="Gathman A.C."/>
            <person name="Lombard V."/>
            <person name="Henrissat B."/>
            <person name="Knabe N."/>
            <person name="Kuees U."/>
            <person name="Lilly W.W."/>
            <person name="Lindquist E."/>
            <person name="Lucas S."/>
            <person name="Magnuson J.K."/>
            <person name="Piumi F."/>
            <person name="Raudaskoski M."/>
            <person name="Salamov A."/>
            <person name="Schmutz J."/>
            <person name="Schwarze F.W.M.R."/>
            <person name="vanKuyk P.A."/>
            <person name="Horton J.S."/>
            <person name="Grigoriev I.V."/>
            <person name="Woesten H.A.B."/>
        </authorList>
    </citation>
    <scope>NUCLEOTIDE SEQUENCE [LARGE SCALE GENOMIC DNA]</scope>
    <source>
        <strain evidence="3">H4-8 / FGSC 9210</strain>
    </source>
</reference>
<dbReference type="GO" id="GO:0016020">
    <property type="term" value="C:membrane"/>
    <property type="evidence" value="ECO:0007669"/>
    <property type="project" value="TreeGrafter"/>
</dbReference>
<dbReference type="InParanoid" id="D8Q4K0"/>
<dbReference type="HOGENOM" id="CLU_043418_0_0_1"/>
<dbReference type="Pfam" id="PF06966">
    <property type="entry name" value="DUF1295"/>
    <property type="match status" value="1"/>
</dbReference>
<dbReference type="Proteomes" id="UP000007431">
    <property type="component" value="Unassembled WGS sequence"/>
</dbReference>
<evidence type="ECO:0000313" key="2">
    <source>
        <dbReference type="EMBL" id="EFI97245.1"/>
    </source>
</evidence>
<sequence length="373" mass="42462">MGLLSTLNAYISSFPPEYHWPLQFCAFTTAATYIASIITSNVSQVDRLWTFLPAIYTAYFALLPVLPRTQLLPLFPYVPKELDVPEVLSPRAVLMLGLVVIWMIRLSYNTWRRGLFNLKDEDYRWAIVRRNIPGWLFQITNLVFVAGIQNVLLLMLAVPTALASVKQPRAPLTVGDYALTALALIDIALEFTADNQQYAFQTYKHAFLAKEKGDTSVAPYDPAKQWPGARLNWTPADARRGFVTKGLWAYVRHPNFACEQTFWWLITLFPILPPHNVLSSKDIIHAPTVWVMLQRLWPLWPAIALSALFYSSTNLTESISAGKYPEAYKAYQARVAMFKPYDTWFKGLKLAQEGPARKAEVERLVWGAAEKKE</sequence>
<dbReference type="GeneID" id="9589642"/>
<organism evidence="3">
    <name type="scientific">Schizophyllum commune (strain H4-8 / FGSC 9210)</name>
    <name type="common">Split gill fungus</name>
    <dbReference type="NCBI Taxonomy" id="578458"/>
    <lineage>
        <taxon>Eukaryota</taxon>
        <taxon>Fungi</taxon>
        <taxon>Dikarya</taxon>
        <taxon>Basidiomycota</taxon>
        <taxon>Agaricomycotina</taxon>
        <taxon>Agaricomycetes</taxon>
        <taxon>Agaricomycetidae</taxon>
        <taxon>Agaricales</taxon>
        <taxon>Schizophyllaceae</taxon>
        <taxon>Schizophyllum</taxon>
    </lineage>
</organism>